<dbReference type="OMA" id="SKYSHEK"/>
<evidence type="ECO:0000313" key="5">
    <source>
        <dbReference type="Proteomes" id="UP000494040"/>
    </source>
</evidence>
<dbReference type="Pfam" id="PF10260">
    <property type="entry name" value="SAYSvFN"/>
    <property type="match status" value="1"/>
</dbReference>
<reference evidence="4" key="1">
    <citation type="submission" date="2022-01" db="UniProtKB">
        <authorList>
            <consortium name="EnsemblMetazoa"/>
        </authorList>
    </citation>
    <scope>IDENTIFICATION</scope>
</reference>
<evidence type="ECO:0000313" key="4">
    <source>
        <dbReference type="EnsemblMetazoa" id="XP_014247155.1"/>
    </source>
</evidence>
<sequence>MNYEDRLKAYRRKKAMESIYNRVKSAFDFSQKDQEKRPVLDESEEDERGEVPDKSELLGELDCIDVQSVSSDDSISISWSKKDVLWFILRLSLWGSLYYLAIKVEFGTVFLAISALIFIYYNTRTGQKKRGEVSAYSIFNKNCQPIDGTLQAEQLQREMLGGFLYHLQNVLEIDTRRLTNTGGDYFQM</sequence>
<dbReference type="Proteomes" id="UP000494040">
    <property type="component" value="Unassembled WGS sequence"/>
</dbReference>
<dbReference type="PANTHER" id="PTHR13527:SF0">
    <property type="entry name" value="SAYSVFN DOMAIN-CONTAINING PROTEIN 1"/>
    <property type="match status" value="1"/>
</dbReference>
<dbReference type="PANTHER" id="PTHR13527">
    <property type="entry name" value="SAYSVFN DOMAIN-CONTAINING PROTEIN 1"/>
    <property type="match status" value="1"/>
</dbReference>
<proteinExistence type="predicted"/>
<dbReference type="KEGG" id="clec:106665331"/>
<keyword evidence="2" id="KW-0472">Membrane</keyword>
<accession>A0A8I6RNH3</accession>
<dbReference type="GeneID" id="106665331"/>
<feature type="region of interest" description="Disordered" evidence="1">
    <location>
        <begin position="32"/>
        <end position="52"/>
    </location>
</feature>
<evidence type="ECO:0000256" key="2">
    <source>
        <dbReference type="SAM" id="Phobius"/>
    </source>
</evidence>
<dbReference type="InterPro" id="IPR019387">
    <property type="entry name" value="SAYSvFN_dom"/>
</dbReference>
<dbReference type="InterPro" id="IPR039159">
    <property type="entry name" value="SAYSD1"/>
</dbReference>
<keyword evidence="2" id="KW-1133">Transmembrane helix</keyword>
<protein>
    <recommendedName>
        <fullName evidence="3">SAYSvFN domain-containing protein</fullName>
    </recommendedName>
</protein>
<dbReference type="RefSeq" id="XP_014247155.1">
    <property type="nucleotide sequence ID" value="XM_014391669.2"/>
</dbReference>
<organism evidence="4 5">
    <name type="scientific">Cimex lectularius</name>
    <name type="common">Bed bug</name>
    <name type="synonym">Acanthia lectularia</name>
    <dbReference type="NCBI Taxonomy" id="79782"/>
    <lineage>
        <taxon>Eukaryota</taxon>
        <taxon>Metazoa</taxon>
        <taxon>Ecdysozoa</taxon>
        <taxon>Arthropoda</taxon>
        <taxon>Hexapoda</taxon>
        <taxon>Insecta</taxon>
        <taxon>Pterygota</taxon>
        <taxon>Neoptera</taxon>
        <taxon>Paraneoptera</taxon>
        <taxon>Hemiptera</taxon>
        <taxon>Heteroptera</taxon>
        <taxon>Panheteroptera</taxon>
        <taxon>Cimicomorpha</taxon>
        <taxon>Cimicidae</taxon>
        <taxon>Cimex</taxon>
    </lineage>
</organism>
<evidence type="ECO:0000256" key="1">
    <source>
        <dbReference type="SAM" id="MobiDB-lite"/>
    </source>
</evidence>
<feature type="domain" description="SAYSvFN" evidence="3">
    <location>
        <begin position="91"/>
        <end position="159"/>
    </location>
</feature>
<dbReference type="EnsemblMetazoa" id="XM_014391669.2">
    <property type="protein sequence ID" value="XP_014247155.1"/>
    <property type="gene ID" value="LOC106665331"/>
</dbReference>
<feature type="transmembrane region" description="Helical" evidence="2">
    <location>
        <begin position="106"/>
        <end position="123"/>
    </location>
</feature>
<name>A0A8I6RNH3_CIMLE</name>
<keyword evidence="2" id="KW-0812">Transmembrane</keyword>
<dbReference type="OrthoDB" id="71310at2759"/>
<evidence type="ECO:0000259" key="3">
    <source>
        <dbReference type="Pfam" id="PF10260"/>
    </source>
</evidence>
<dbReference type="CTD" id="55776"/>
<keyword evidence="5" id="KW-1185">Reference proteome</keyword>
<dbReference type="AlphaFoldDB" id="A0A8I6RNH3"/>